<dbReference type="PATRIC" id="fig|1682.24.peg.1133"/>
<accession>A0A0M4LUY8</accession>
<gene>
    <name evidence="1" type="ORF">RY67_1168</name>
</gene>
<dbReference type="EMBL" id="CP010411">
    <property type="protein sequence ID" value="ALE09202.1"/>
    <property type="molecule type" value="Genomic_DNA"/>
</dbReference>
<name>A0A0M4LUY8_BIFLI</name>
<evidence type="ECO:0000313" key="2">
    <source>
        <dbReference type="Proteomes" id="UP000067206"/>
    </source>
</evidence>
<organism evidence="1 2">
    <name type="scientific">Bifidobacterium longum subsp. infantis</name>
    <dbReference type="NCBI Taxonomy" id="1682"/>
    <lineage>
        <taxon>Bacteria</taxon>
        <taxon>Bacillati</taxon>
        <taxon>Actinomycetota</taxon>
        <taxon>Actinomycetes</taxon>
        <taxon>Bifidobacteriales</taxon>
        <taxon>Bifidobacteriaceae</taxon>
        <taxon>Bifidobacterium</taxon>
    </lineage>
</organism>
<dbReference type="AlphaFoldDB" id="A0A0M4LUY8"/>
<evidence type="ECO:0000313" key="1">
    <source>
        <dbReference type="EMBL" id="ALE09202.1"/>
    </source>
</evidence>
<protein>
    <submittedName>
        <fullName evidence="1">Uncharacterized protein</fullName>
    </submittedName>
</protein>
<sequence>MQSGEAIQHGDAANLAEALEIWMEAYAAQWSMASRDSELQRLQEVVFRVADHLRSASRVQSVL</sequence>
<reference evidence="1 2" key="1">
    <citation type="submission" date="2014-12" db="EMBL/GenBank/DDBJ databases">
        <title>Complete genome sequence of Bifidobacterium longum subsp. infantis BT1.</title>
        <authorList>
            <person name="Kim J.F."/>
            <person name="Kwak M.-J."/>
        </authorList>
    </citation>
    <scope>NUCLEOTIDE SEQUENCE [LARGE SCALE GENOMIC DNA]</scope>
    <source>
        <strain evidence="1 2">BT1</strain>
    </source>
</reference>
<proteinExistence type="predicted"/>
<dbReference type="Proteomes" id="UP000067206">
    <property type="component" value="Chromosome"/>
</dbReference>